<feature type="repeat" description="WD" evidence="3">
    <location>
        <begin position="1021"/>
        <end position="1051"/>
    </location>
</feature>
<dbReference type="PROSITE" id="PS50294">
    <property type="entry name" value="WD_REPEATS_REGION"/>
    <property type="match status" value="8"/>
</dbReference>
<dbReference type="InterPro" id="IPR015943">
    <property type="entry name" value="WD40/YVTN_repeat-like_dom_sf"/>
</dbReference>
<feature type="repeat" description="WD" evidence="3">
    <location>
        <begin position="1367"/>
        <end position="1408"/>
    </location>
</feature>
<reference evidence="6 7" key="1">
    <citation type="submission" date="2014-11" db="EMBL/GenBank/DDBJ databases">
        <authorList>
            <person name="Wibberg Daniel"/>
        </authorList>
    </citation>
    <scope>NUCLEOTIDE SEQUENCE [LARGE SCALE GENOMIC DNA]</scope>
    <source>
        <strain evidence="6">Rhizoctonia solani AG1-IB 7/3/14</strain>
    </source>
</reference>
<dbReference type="Pfam" id="PF00400">
    <property type="entry name" value="WD40"/>
    <property type="match status" value="10"/>
</dbReference>
<evidence type="ECO:0000259" key="5">
    <source>
        <dbReference type="PROSITE" id="PS50837"/>
    </source>
</evidence>
<dbReference type="Pfam" id="PF24883">
    <property type="entry name" value="NPHP3_N"/>
    <property type="match status" value="1"/>
</dbReference>
<dbReference type="InterPro" id="IPR027417">
    <property type="entry name" value="P-loop_NTPase"/>
</dbReference>
<feature type="domain" description="NACHT" evidence="5">
    <location>
        <begin position="271"/>
        <end position="416"/>
    </location>
</feature>
<gene>
    <name evidence="6" type="ORF">RSOLAG1IB_12146</name>
</gene>
<dbReference type="PROSITE" id="PS50082">
    <property type="entry name" value="WD_REPEATS_2"/>
    <property type="match status" value="10"/>
</dbReference>
<evidence type="ECO:0000256" key="2">
    <source>
        <dbReference type="ARBA" id="ARBA00022737"/>
    </source>
</evidence>
<dbReference type="PROSITE" id="PS50837">
    <property type="entry name" value="NACHT"/>
    <property type="match status" value="1"/>
</dbReference>
<dbReference type="Proteomes" id="UP000059188">
    <property type="component" value="Unassembled WGS sequence"/>
</dbReference>
<dbReference type="PANTHER" id="PTHR19879:SF9">
    <property type="entry name" value="TRANSCRIPTION INITIATION FACTOR TFIID SUBUNIT 5"/>
    <property type="match status" value="1"/>
</dbReference>
<feature type="region of interest" description="Disordered" evidence="4">
    <location>
        <begin position="1"/>
        <end position="29"/>
    </location>
</feature>
<dbReference type="SMART" id="SM00320">
    <property type="entry name" value="WD40"/>
    <property type="match status" value="14"/>
</dbReference>
<organism evidence="6 7">
    <name type="scientific">Thanatephorus cucumeris (strain AG1-IB / isolate 7/3/14)</name>
    <name type="common">Lettuce bottom rot fungus</name>
    <name type="synonym">Rhizoctonia solani</name>
    <dbReference type="NCBI Taxonomy" id="1108050"/>
    <lineage>
        <taxon>Eukaryota</taxon>
        <taxon>Fungi</taxon>
        <taxon>Dikarya</taxon>
        <taxon>Basidiomycota</taxon>
        <taxon>Agaricomycotina</taxon>
        <taxon>Agaricomycetes</taxon>
        <taxon>Cantharellales</taxon>
        <taxon>Ceratobasidiaceae</taxon>
        <taxon>Rhizoctonia</taxon>
        <taxon>Rhizoctonia solani AG-1</taxon>
    </lineage>
</organism>
<name>A0A0B7FLJ1_THACB</name>
<evidence type="ECO:0000313" key="7">
    <source>
        <dbReference type="Proteomes" id="UP000059188"/>
    </source>
</evidence>
<dbReference type="PRINTS" id="PR00320">
    <property type="entry name" value="GPROTEINBRPT"/>
</dbReference>
<feature type="repeat" description="WD" evidence="3">
    <location>
        <begin position="935"/>
        <end position="976"/>
    </location>
</feature>
<feature type="repeat" description="WD" evidence="3">
    <location>
        <begin position="892"/>
        <end position="933"/>
    </location>
</feature>
<feature type="repeat" description="WD" evidence="3">
    <location>
        <begin position="849"/>
        <end position="890"/>
    </location>
</feature>
<evidence type="ECO:0000256" key="3">
    <source>
        <dbReference type="PROSITE-ProRule" id="PRU00221"/>
    </source>
</evidence>
<proteinExistence type="predicted"/>
<dbReference type="SUPFAM" id="SSF52540">
    <property type="entry name" value="P-loop containing nucleoside triphosphate hydrolases"/>
    <property type="match status" value="1"/>
</dbReference>
<dbReference type="InterPro" id="IPR036322">
    <property type="entry name" value="WD40_repeat_dom_sf"/>
</dbReference>
<dbReference type="PANTHER" id="PTHR19879">
    <property type="entry name" value="TRANSCRIPTION INITIATION FACTOR TFIID"/>
    <property type="match status" value="1"/>
</dbReference>
<protein>
    <submittedName>
        <fullName evidence="6">Vegetative incompatibility protein HET-E-1</fullName>
    </submittedName>
</protein>
<dbReference type="InterPro" id="IPR056884">
    <property type="entry name" value="NPHP3-like_N"/>
</dbReference>
<evidence type="ECO:0000256" key="1">
    <source>
        <dbReference type="ARBA" id="ARBA00022574"/>
    </source>
</evidence>
<evidence type="ECO:0000256" key="4">
    <source>
        <dbReference type="SAM" id="MobiDB-lite"/>
    </source>
</evidence>
<keyword evidence="1 3" id="KW-0853">WD repeat</keyword>
<feature type="repeat" description="WD" evidence="3">
    <location>
        <begin position="1324"/>
        <end position="1365"/>
    </location>
</feature>
<dbReference type="PROSITE" id="PS00678">
    <property type="entry name" value="WD_REPEATS_1"/>
    <property type="match status" value="5"/>
</dbReference>
<feature type="repeat" description="WD" evidence="3">
    <location>
        <begin position="978"/>
        <end position="1010"/>
    </location>
</feature>
<feature type="repeat" description="WD" evidence="3">
    <location>
        <begin position="1112"/>
        <end position="1153"/>
    </location>
</feature>
<dbReference type="EMBL" id="LN679412">
    <property type="protein sequence ID" value="CEL58540.1"/>
    <property type="molecule type" value="Genomic_DNA"/>
</dbReference>
<feature type="compositionally biased region" description="Polar residues" evidence="4">
    <location>
        <begin position="16"/>
        <end position="29"/>
    </location>
</feature>
<feature type="repeat" description="WD" evidence="3">
    <location>
        <begin position="1281"/>
        <end position="1322"/>
    </location>
</feature>
<dbReference type="CDD" id="cd00200">
    <property type="entry name" value="WD40"/>
    <property type="match status" value="2"/>
</dbReference>
<keyword evidence="7" id="KW-1185">Reference proteome</keyword>
<dbReference type="Gene3D" id="2.130.10.10">
    <property type="entry name" value="YVTN repeat-like/Quinoprotein amine dehydrogenase"/>
    <property type="match status" value="6"/>
</dbReference>
<evidence type="ECO:0000313" key="6">
    <source>
        <dbReference type="EMBL" id="CEL58540.1"/>
    </source>
</evidence>
<keyword evidence="2" id="KW-0677">Repeat</keyword>
<dbReference type="SUPFAM" id="SSF50978">
    <property type="entry name" value="WD40 repeat-like"/>
    <property type="match status" value="2"/>
</dbReference>
<dbReference type="STRING" id="1108050.A0A0B7FLJ1"/>
<dbReference type="Gene3D" id="3.40.50.300">
    <property type="entry name" value="P-loop containing nucleotide triphosphate hydrolases"/>
    <property type="match status" value="1"/>
</dbReference>
<dbReference type="InterPro" id="IPR001680">
    <property type="entry name" value="WD40_rpt"/>
</dbReference>
<dbReference type="InterPro" id="IPR020472">
    <property type="entry name" value="WD40_PAC1"/>
</dbReference>
<sequence length="1507" mass="166039">MATTAAPASILPESPVTPNTTSGTALNNKWNNSTASLPILSLGTEETHKSHALDDNVRPAIDGRHATTKGKSRGEVYLWSGLKTLSEFLESSTEAFAPLKSAISGLKWWIDIYESTTRASNEYRELRTKLDSFLGDLSKFVGRPISPTMISNIMDLTDGIQTELMSVREKQERNLIRRHAEALGTPDEVVRCYRRINSHLERFMFNANLSIWESIDQQATDGLIGKLSFATSAMYNSAEASDVKRGPCTPETRQDELNKLREWGRGSQSHNVYWLNGMAGTGKTTLAYSLCSELDQSHVLGASFFCSRTIPECRNVKCILPSVAYQLASFSTPFRYALSEVLKLDRDVHHRLLKNQFESLIVKPLLEVKHMLPSGIVVVIDALDECENENSVGQILDLLLGVDLSLPIRFLISSRPEPKIHRRMMQRVGESFDARLVLHELDQSVVKNDIKTYLTHELDGIPLTSAQLNALVERSGILFIYAATAAAYIKAGYLIMEHEERLDMILGTDPSDGKDEYIDELYNTILNAAFNNPTLDKSGRERMSAILNTVVCAQESITTYTLAGLLKLKSGAQVQALLRPLGSVIHVSEKSGLVTMLHTSFPDFLLDQQRSTTFFCNPAQNHESLALVCLNVIKSKNPQFNICNIKSSYYPDDETVGLAERISKTITEDLFYSCRYWANHVRLAGKCRGLEAPVYDHLSVRLLLWMEVLNLKKCIHIGVTIMHQIEDWTRYIEASKELIELAHDAWRFVTMFASHPVSKSTPHIYLSMLPFWPSEGPISLHYTPRMRHLVKPIGTAFTRRQPALLATWFFSNQTKSARFSPDGSRIAVAAGKDLFIIDGYTGQRLLGPLKGHNNAISAIEFSPDGLQIASSSWDGTIRIWNAQTGKMPVNPLAGHTLSVESIQFSPDGTRLVSGSWDTTLRIWDTTTGTTILSPLEGHIAFVTSVVFSPDGNLIASGSSDKTILIWDTRTGAIKYGPLKGHLAGVTSVAFSPDGSHLASGSRDKTIRIWNTKRSFDCSVPIEGSIGFITAIHFSPDSQRIVSASDDKLIRIHTMGNTNQGDTIILSGHTNHVVSVMFSYDGGRILSSSSDGSVRIWDANVNVGPTPRWSLPPDGHHNEVNLVQYSPGDKCIVSRSTNRIVRSWDSQTFQSSKPYDVHKGFSKEQSCMAFSRDGIILSGSTSGTIEICSKNPIYFQAKNADRTGIDALAWSTNGDLIASGSGATVQIWNSRTGQSILAQRADPPNRIHSLTFSPSNAYIAATSGNVIIIWSTEKAEANPSILEGHTELVTSTSFSSSNELIASSSEDMTVRVWNLQTKEIAFGPFKGHVATVTSVAFSPDGTRIASASRDTRICLWDLHSEDVLFKILEGHAGAVLSIAFSHNGTNIVSGSSDGTIRIWSVQDHAPASKLGTAQILFSFVAKAHILDIGDAGEARPSQVSMVNVSWTLTDDSWIIDPEGRLLLWVPPDLRSSLLRPQNAGIICIHGFLKLDFLPATMGDTWSNCYSRV</sequence>
<dbReference type="InterPro" id="IPR007111">
    <property type="entry name" value="NACHT_NTPase"/>
</dbReference>
<dbReference type="InterPro" id="IPR019775">
    <property type="entry name" value="WD40_repeat_CS"/>
</dbReference>
<feature type="repeat" description="WD" evidence="3">
    <location>
        <begin position="1065"/>
        <end position="1097"/>
    </location>
</feature>
<accession>A0A0B7FLJ1</accession>